<evidence type="ECO:0000256" key="2">
    <source>
        <dbReference type="SAM" id="MobiDB-lite"/>
    </source>
</evidence>
<protein>
    <submittedName>
        <fullName evidence="3">Uncharacterized protein</fullName>
    </submittedName>
</protein>
<reference evidence="3" key="1">
    <citation type="submission" date="2021-09" db="EMBL/GenBank/DDBJ databases">
        <authorList>
            <consortium name="AG Swart"/>
            <person name="Singh M."/>
            <person name="Singh A."/>
            <person name="Seah K."/>
            <person name="Emmerich C."/>
        </authorList>
    </citation>
    <scope>NUCLEOTIDE SEQUENCE</scope>
    <source>
        <strain evidence="3">ATCC30299</strain>
    </source>
</reference>
<dbReference type="Proteomes" id="UP001162131">
    <property type="component" value="Unassembled WGS sequence"/>
</dbReference>
<feature type="coiled-coil region" evidence="1">
    <location>
        <begin position="156"/>
        <end position="215"/>
    </location>
</feature>
<dbReference type="AlphaFoldDB" id="A0AAU9JXU9"/>
<evidence type="ECO:0000256" key="1">
    <source>
        <dbReference type="SAM" id="Coils"/>
    </source>
</evidence>
<feature type="region of interest" description="Disordered" evidence="2">
    <location>
        <begin position="78"/>
        <end position="100"/>
    </location>
</feature>
<proteinExistence type="predicted"/>
<organism evidence="3 4">
    <name type="scientific">Blepharisma stoltei</name>
    <dbReference type="NCBI Taxonomy" id="1481888"/>
    <lineage>
        <taxon>Eukaryota</taxon>
        <taxon>Sar</taxon>
        <taxon>Alveolata</taxon>
        <taxon>Ciliophora</taxon>
        <taxon>Postciliodesmatophora</taxon>
        <taxon>Heterotrichea</taxon>
        <taxon>Heterotrichida</taxon>
        <taxon>Blepharismidae</taxon>
        <taxon>Blepharisma</taxon>
    </lineage>
</organism>
<evidence type="ECO:0000313" key="3">
    <source>
        <dbReference type="EMBL" id="CAG9326538.1"/>
    </source>
</evidence>
<accession>A0AAU9JXU9</accession>
<gene>
    <name evidence="3" type="ORF">BSTOLATCC_MIC40963</name>
</gene>
<dbReference type="EMBL" id="CAJZBQ010000040">
    <property type="protein sequence ID" value="CAG9326538.1"/>
    <property type="molecule type" value="Genomic_DNA"/>
</dbReference>
<keyword evidence="1" id="KW-0175">Coiled coil</keyword>
<name>A0AAU9JXU9_9CILI</name>
<feature type="region of interest" description="Disordered" evidence="2">
    <location>
        <begin position="32"/>
        <end position="60"/>
    </location>
</feature>
<evidence type="ECO:0000313" key="4">
    <source>
        <dbReference type="Proteomes" id="UP001162131"/>
    </source>
</evidence>
<sequence length="236" mass="27800">MPPKLRKKPIQNSIVVIERKPIDLQEIAKRQASKINRESESLNRSNTELHLSRKQSHEPRYVNNKSNYDIVLSDLSSTPTLSKSRTSTPAKPHFEQTYESSPMKMNETANPIFSNSNVEILAQNLALKYKKKYKKQAKELVNRQNEIHNFQMESMRRLYEEKLKKYREIIIKLQKDNEDLLAKNMNSEKIIENPTEKLEEENLWLKKEIQKLKAKTYHKGSEFTLGRIPDNLYSEI</sequence>
<keyword evidence="4" id="KW-1185">Reference proteome</keyword>
<feature type="compositionally biased region" description="Polar residues" evidence="2">
    <location>
        <begin position="78"/>
        <end position="89"/>
    </location>
</feature>
<comment type="caution">
    <text evidence="3">The sequence shown here is derived from an EMBL/GenBank/DDBJ whole genome shotgun (WGS) entry which is preliminary data.</text>
</comment>
<feature type="compositionally biased region" description="Basic and acidic residues" evidence="2">
    <location>
        <begin position="32"/>
        <end position="41"/>
    </location>
</feature>